<dbReference type="eggNOG" id="COG2334">
    <property type="taxonomic scope" value="Bacteria"/>
</dbReference>
<dbReference type="InterPro" id="IPR047175">
    <property type="entry name" value="CotS-like"/>
</dbReference>
<dbReference type="Pfam" id="PF01636">
    <property type="entry name" value="APH"/>
    <property type="match status" value="1"/>
</dbReference>
<evidence type="ECO:0000259" key="1">
    <source>
        <dbReference type="Pfam" id="PF01636"/>
    </source>
</evidence>
<dbReference type="NCBIfam" id="TIGR02906">
    <property type="entry name" value="spore_CotS"/>
    <property type="match status" value="1"/>
</dbReference>
<protein>
    <recommendedName>
        <fullName evidence="1">Aminoglycoside phosphotransferase domain-containing protein</fullName>
    </recommendedName>
</protein>
<dbReference type="AlphaFoldDB" id="C0CMG5"/>
<evidence type="ECO:0000313" key="3">
    <source>
        <dbReference type="Proteomes" id="UP000003100"/>
    </source>
</evidence>
<sequence>MLLYDRGLSVLEQYGLTAKSSYRGRGALLCQTEKGLLILREFRGSAKRLEKQREFLLQVQKQSGENVDQILVNQAGELVSVDKEGIPYVLKNWYEGKECDTKSQEDVIKSVEALARLHRVMKLPVCEEYVAEPLDEEYLRHNRELRRIQKFIRKKGAGNSFEKAYLSSVEWFLERGTQALKRLETSGYQQLRQTALEEGSICHGEYNQHNVLMLKRGTAVTNFEKWSFDVPMADLYRFMRKVLEKNNWDVSLAREILKAYHRQKPLTAAELENLQIRFSYPEKYWKLGNYYFTHRKSWISEKNVEKILQLIEQKNLWEDFEKKCFCNWEF</sequence>
<dbReference type="GO" id="GO:0042601">
    <property type="term" value="C:endospore-forming forespore"/>
    <property type="evidence" value="ECO:0007669"/>
    <property type="project" value="TreeGrafter"/>
</dbReference>
<dbReference type="HOGENOM" id="CLU_042636_1_0_9"/>
<reference evidence="2 3" key="2">
    <citation type="submission" date="2009-02" db="EMBL/GenBank/DDBJ databases">
        <title>Draft genome sequence of Blautia hydrogenotrophica DSM 10507 (Ruminococcus hydrogenotrophicus DSM 10507).</title>
        <authorList>
            <person name="Sudarsanam P."/>
            <person name="Ley R."/>
            <person name="Guruge J."/>
            <person name="Turnbaugh P.J."/>
            <person name="Mahowald M."/>
            <person name="Liep D."/>
            <person name="Gordon J."/>
        </authorList>
    </citation>
    <scope>NUCLEOTIDE SEQUENCE [LARGE SCALE GENOMIC DNA]</scope>
    <source>
        <strain evidence="3">DSM 10507 / JCM 14656 / S5a33</strain>
    </source>
</reference>
<feature type="domain" description="Aminoglycoside phosphotransferase" evidence="1">
    <location>
        <begin position="30"/>
        <end position="263"/>
    </location>
</feature>
<dbReference type="InterPro" id="IPR011009">
    <property type="entry name" value="Kinase-like_dom_sf"/>
</dbReference>
<dbReference type="PANTHER" id="PTHR39179:SF3">
    <property type="entry name" value="COTS-RELATED PROTEIN"/>
    <property type="match status" value="1"/>
</dbReference>
<dbReference type="PANTHER" id="PTHR39179">
    <property type="entry name" value="SPORE COAT PROTEIN I"/>
    <property type="match status" value="1"/>
</dbReference>
<gene>
    <name evidence="2" type="ORF">RUMHYD_02048</name>
</gene>
<dbReference type="SUPFAM" id="SSF56112">
    <property type="entry name" value="Protein kinase-like (PK-like)"/>
    <property type="match status" value="1"/>
</dbReference>
<keyword evidence="3" id="KW-1185">Reference proteome</keyword>
<comment type="caution">
    <text evidence="2">The sequence shown here is derived from an EMBL/GenBank/DDBJ whole genome shotgun (WGS) entry which is preliminary data.</text>
</comment>
<proteinExistence type="predicted"/>
<accession>C0CMG5</accession>
<evidence type="ECO:0000313" key="2">
    <source>
        <dbReference type="EMBL" id="EEG49038.1"/>
    </source>
</evidence>
<dbReference type="Gene3D" id="3.90.1200.10">
    <property type="match status" value="1"/>
</dbReference>
<name>C0CMG5_BLAHS</name>
<reference evidence="2 3" key="1">
    <citation type="submission" date="2009-01" db="EMBL/GenBank/DDBJ databases">
        <authorList>
            <person name="Fulton L."/>
            <person name="Clifton S."/>
            <person name="Fulton B."/>
            <person name="Xu J."/>
            <person name="Minx P."/>
            <person name="Pepin K.H."/>
            <person name="Johnson M."/>
            <person name="Bhonagiri V."/>
            <person name="Nash W.E."/>
            <person name="Mardis E.R."/>
            <person name="Wilson R.K."/>
        </authorList>
    </citation>
    <scope>NUCLEOTIDE SEQUENCE [LARGE SCALE GENOMIC DNA]</scope>
    <source>
        <strain evidence="3">DSM 10507 / JCM 14656 / S5a33</strain>
    </source>
</reference>
<dbReference type="EMBL" id="ACBZ01000107">
    <property type="protein sequence ID" value="EEG49038.1"/>
    <property type="molecule type" value="Genomic_DNA"/>
</dbReference>
<dbReference type="PATRIC" id="fig|476272.21.peg.1479"/>
<dbReference type="Proteomes" id="UP000003100">
    <property type="component" value="Unassembled WGS sequence"/>
</dbReference>
<organism evidence="2 3">
    <name type="scientific">Blautia hydrogenotrophica (strain DSM 10507 / JCM 14656 / S5a33)</name>
    <name type="common">Ruminococcus hydrogenotrophicus</name>
    <dbReference type="NCBI Taxonomy" id="476272"/>
    <lineage>
        <taxon>Bacteria</taxon>
        <taxon>Bacillati</taxon>
        <taxon>Bacillota</taxon>
        <taxon>Clostridia</taxon>
        <taxon>Lachnospirales</taxon>
        <taxon>Lachnospiraceae</taxon>
        <taxon>Blautia</taxon>
    </lineage>
</organism>
<dbReference type="InterPro" id="IPR002575">
    <property type="entry name" value="Aminoglycoside_PTrfase"/>
</dbReference>
<dbReference type="InterPro" id="IPR014255">
    <property type="entry name" value="Spore_coat_CotS"/>
</dbReference>